<name>A0A511STU7_MYXFU</name>
<dbReference type="EMBL" id="BJXR01000006">
    <property type="protein sequence ID" value="GEN05349.1"/>
    <property type="molecule type" value="Genomic_DNA"/>
</dbReference>
<dbReference type="GO" id="GO:0030246">
    <property type="term" value="F:carbohydrate binding"/>
    <property type="evidence" value="ECO:0007669"/>
    <property type="project" value="InterPro"/>
</dbReference>
<feature type="region of interest" description="Disordered" evidence="1">
    <location>
        <begin position="140"/>
        <end position="159"/>
    </location>
</feature>
<protein>
    <recommendedName>
        <fullName evidence="7">Carboxypeptidase regulatory-like domain-containing protein</fullName>
    </recommendedName>
</protein>
<keyword evidence="2" id="KW-0472">Membrane</keyword>
<keyword evidence="5" id="KW-1185">Reference proteome</keyword>
<evidence type="ECO:0000256" key="2">
    <source>
        <dbReference type="SAM" id="Phobius"/>
    </source>
</evidence>
<dbReference type="SUPFAM" id="SSF49452">
    <property type="entry name" value="Starch-binding domain-like"/>
    <property type="match status" value="1"/>
</dbReference>
<accession>A0A511STU7</accession>
<evidence type="ECO:0000313" key="5">
    <source>
        <dbReference type="Proteomes" id="UP000183760"/>
    </source>
</evidence>
<dbReference type="RefSeq" id="WP_074949487.1">
    <property type="nucleotide sequence ID" value="NZ_BJXR01000006.1"/>
</dbReference>
<dbReference type="Proteomes" id="UP000183760">
    <property type="component" value="Unassembled WGS sequence"/>
</dbReference>
<evidence type="ECO:0008006" key="7">
    <source>
        <dbReference type="Google" id="ProtNLM"/>
    </source>
</evidence>
<reference evidence="3 6" key="2">
    <citation type="submission" date="2019-07" db="EMBL/GenBank/DDBJ databases">
        <title>Whole genome shotgun sequence of Myxococcus fulvus NBRC 100333.</title>
        <authorList>
            <person name="Hosoyama A."/>
            <person name="Uohara A."/>
            <person name="Ohji S."/>
            <person name="Ichikawa N."/>
        </authorList>
    </citation>
    <scope>NUCLEOTIDE SEQUENCE [LARGE SCALE GENOMIC DNA]</scope>
    <source>
        <strain evidence="3 6">NBRC 100333</strain>
    </source>
</reference>
<evidence type="ECO:0000313" key="6">
    <source>
        <dbReference type="Proteomes" id="UP000321514"/>
    </source>
</evidence>
<keyword evidence="2" id="KW-1133">Transmembrane helix</keyword>
<keyword evidence="2" id="KW-0812">Transmembrane</keyword>
<comment type="caution">
    <text evidence="3">The sequence shown here is derived from an EMBL/GenBank/DDBJ whole genome shotgun (WGS) entry which is preliminary data.</text>
</comment>
<organism evidence="3 6">
    <name type="scientific">Myxococcus fulvus</name>
    <dbReference type="NCBI Taxonomy" id="33"/>
    <lineage>
        <taxon>Bacteria</taxon>
        <taxon>Pseudomonadati</taxon>
        <taxon>Myxococcota</taxon>
        <taxon>Myxococcia</taxon>
        <taxon>Myxococcales</taxon>
        <taxon>Cystobacterineae</taxon>
        <taxon>Myxococcaceae</taxon>
        <taxon>Myxococcus</taxon>
    </lineage>
</organism>
<evidence type="ECO:0000313" key="3">
    <source>
        <dbReference type="EMBL" id="GEN05349.1"/>
    </source>
</evidence>
<feature type="region of interest" description="Disordered" evidence="1">
    <location>
        <begin position="35"/>
        <end position="59"/>
    </location>
</feature>
<gene>
    <name evidence="3" type="ORF">MFU01_03860</name>
    <name evidence="4" type="ORF">SAMN05443572_1011107</name>
</gene>
<proteinExistence type="predicted"/>
<sequence>MHRGVRWVIAIAGVGVSLSLAALLRRHLAHEPRAMVATDAGSPDAGSMPIEDPEDPRTLEPSRLGRVYVRTLDSWGLKPVPGITVAIVSEGRPRRLHPEQLKTDAQGMASFPKVRAGTFTVCAMGPRHIETCQMNLELSPESSHTVELSMTERSTAAGR</sequence>
<evidence type="ECO:0000313" key="4">
    <source>
        <dbReference type="EMBL" id="SET10189.1"/>
    </source>
</evidence>
<dbReference type="OrthoDB" id="10002564at2"/>
<reference evidence="4 5" key="1">
    <citation type="submission" date="2016-10" db="EMBL/GenBank/DDBJ databases">
        <authorList>
            <person name="Varghese N."/>
            <person name="Submissions S."/>
        </authorList>
    </citation>
    <scope>NUCLEOTIDE SEQUENCE [LARGE SCALE GENOMIC DNA]</scope>
    <source>
        <strain evidence="4 5">DSM 16525</strain>
    </source>
</reference>
<dbReference type="InterPro" id="IPR013783">
    <property type="entry name" value="Ig-like_fold"/>
</dbReference>
<feature type="transmembrane region" description="Helical" evidence="2">
    <location>
        <begin position="6"/>
        <end position="24"/>
    </location>
</feature>
<dbReference type="InterPro" id="IPR013784">
    <property type="entry name" value="Carb-bd-like_fold"/>
</dbReference>
<dbReference type="Gene3D" id="2.60.40.10">
    <property type="entry name" value="Immunoglobulins"/>
    <property type="match status" value="1"/>
</dbReference>
<dbReference type="Proteomes" id="UP000321514">
    <property type="component" value="Unassembled WGS sequence"/>
</dbReference>
<dbReference type="AlphaFoldDB" id="A0A511STU7"/>
<evidence type="ECO:0000256" key="1">
    <source>
        <dbReference type="SAM" id="MobiDB-lite"/>
    </source>
</evidence>
<dbReference type="EMBL" id="FOIB01000001">
    <property type="protein sequence ID" value="SET10189.1"/>
    <property type="molecule type" value="Genomic_DNA"/>
</dbReference>